<feature type="transmembrane region" description="Helical" evidence="1">
    <location>
        <begin position="95"/>
        <end position="127"/>
    </location>
</feature>
<dbReference type="HOGENOM" id="CLU_1040513_0_0_2"/>
<accession>A0A0A7GJ05</accession>
<dbReference type="STRING" id="565033.GACE_1906"/>
<reference evidence="3 4" key="1">
    <citation type="journal article" date="2015" name="Appl. Environ. Microbiol.">
        <title>The Geoglobus acetivorans genome: Fe(III) reduction, acetate utilization, autotrophic growth, and degradation of aromatic compounds in a hyperthermophilic archaeon.</title>
        <authorList>
            <person name="Mardanov A.V."/>
            <person name="Slododkina G.B."/>
            <person name="Slobodkin A.I."/>
            <person name="Beletsky A.V."/>
            <person name="Gavrilov S.N."/>
            <person name="Kublanov I.V."/>
            <person name="Bonch-Osmolovskaya E.A."/>
            <person name="Skryabin K.G."/>
            <person name="Ravin N.V."/>
        </authorList>
    </citation>
    <scope>NUCLEOTIDE SEQUENCE [LARGE SCALE GENOMIC DNA]</scope>
    <source>
        <strain evidence="3 4">SBH6</strain>
    </source>
</reference>
<organism evidence="3 4">
    <name type="scientific">Geoglobus acetivorans</name>
    <dbReference type="NCBI Taxonomy" id="565033"/>
    <lineage>
        <taxon>Archaea</taxon>
        <taxon>Methanobacteriati</taxon>
        <taxon>Methanobacteriota</taxon>
        <taxon>Archaeoglobi</taxon>
        <taxon>Archaeoglobales</taxon>
        <taxon>Archaeoglobaceae</taxon>
        <taxon>Geoglobus</taxon>
    </lineage>
</organism>
<feature type="domain" description="EamA" evidence="2">
    <location>
        <begin position="137"/>
        <end position="262"/>
    </location>
</feature>
<proteinExistence type="predicted"/>
<dbReference type="RefSeq" id="WP_048092974.1">
    <property type="nucleotide sequence ID" value="NZ_CP009552.1"/>
</dbReference>
<keyword evidence="1" id="KW-0472">Membrane</keyword>
<feature type="transmembrane region" description="Helical" evidence="1">
    <location>
        <begin position="166"/>
        <end position="184"/>
    </location>
</feature>
<dbReference type="GeneID" id="24798480"/>
<dbReference type="InterPro" id="IPR037185">
    <property type="entry name" value="EmrE-like"/>
</dbReference>
<evidence type="ECO:0000259" key="2">
    <source>
        <dbReference type="Pfam" id="PF00892"/>
    </source>
</evidence>
<name>A0A0A7GJ05_GEOAI</name>
<dbReference type="KEGG" id="gac:GACE_1906"/>
<evidence type="ECO:0000256" key="1">
    <source>
        <dbReference type="SAM" id="Phobius"/>
    </source>
</evidence>
<feature type="transmembrane region" description="Helical" evidence="1">
    <location>
        <begin position="196"/>
        <end position="213"/>
    </location>
</feature>
<feature type="transmembrane region" description="Helical" evidence="1">
    <location>
        <begin position="54"/>
        <end position="75"/>
    </location>
</feature>
<feature type="transmembrane region" description="Helical" evidence="1">
    <location>
        <begin position="139"/>
        <end position="160"/>
    </location>
</feature>
<evidence type="ECO:0000313" key="3">
    <source>
        <dbReference type="EMBL" id="AIY90932.1"/>
    </source>
</evidence>
<feature type="transmembrane region" description="Helical" evidence="1">
    <location>
        <begin position="29"/>
        <end position="47"/>
    </location>
</feature>
<keyword evidence="1" id="KW-0812">Transmembrane</keyword>
<keyword evidence="1" id="KW-1133">Transmembrane helix</keyword>
<gene>
    <name evidence="3" type="ORF">GACE_1906</name>
</gene>
<dbReference type="eggNOG" id="arCOG00272">
    <property type="taxonomic scope" value="Archaea"/>
</dbReference>
<sequence length="268" mass="29448">MIDLILIALLFSLHQICIKKGVSYGDANYGAFISLLTTSVIFTILSYNRVVFNWLFIGVMVVAGLLHFFIARVAFYNAISRIGANSAGSLSATRVFFASLIGIMLGENITFKVFMMSALIFMGIWLISSPAGVRDRRGIVLAVLTGFITALSSGVVKYGMQIRPDPVFGSAVGYVASTAILPSVFRFERKGGERYFILAGIFVGAGHYLRYRALISYPVSVVEPFLSVYPLFTLILTGLVFRNIEKVSRNIVMGSLLIILGIESYYLL</sequence>
<dbReference type="EMBL" id="CP009552">
    <property type="protein sequence ID" value="AIY90932.1"/>
    <property type="molecule type" value="Genomic_DNA"/>
</dbReference>
<dbReference type="GO" id="GO:0016020">
    <property type="term" value="C:membrane"/>
    <property type="evidence" value="ECO:0007669"/>
    <property type="project" value="InterPro"/>
</dbReference>
<dbReference type="InterPro" id="IPR000620">
    <property type="entry name" value="EamA_dom"/>
</dbReference>
<dbReference type="SUPFAM" id="SSF103481">
    <property type="entry name" value="Multidrug resistance efflux transporter EmrE"/>
    <property type="match status" value="2"/>
</dbReference>
<evidence type="ECO:0000313" key="4">
    <source>
        <dbReference type="Proteomes" id="UP000030624"/>
    </source>
</evidence>
<feature type="domain" description="EamA" evidence="2">
    <location>
        <begin position="4"/>
        <end position="128"/>
    </location>
</feature>
<dbReference type="Pfam" id="PF00892">
    <property type="entry name" value="EamA"/>
    <property type="match status" value="2"/>
</dbReference>
<protein>
    <recommendedName>
        <fullName evidence="2">EamA domain-containing protein</fullName>
    </recommendedName>
</protein>
<dbReference type="AlphaFoldDB" id="A0A0A7GJ05"/>
<feature type="transmembrane region" description="Helical" evidence="1">
    <location>
        <begin position="225"/>
        <end position="244"/>
    </location>
</feature>
<dbReference type="Proteomes" id="UP000030624">
    <property type="component" value="Chromosome"/>
</dbReference>
<feature type="transmembrane region" description="Helical" evidence="1">
    <location>
        <begin position="251"/>
        <end position="267"/>
    </location>
</feature>